<gene>
    <name evidence="1" type="ORF">O6H91_11G043200</name>
</gene>
<sequence length="1031" mass="112360">MGRSAKLQLHDGHNGKGVTSILWDVQAEHLITSGSDGRILIHKTGAPLPVLKDTLKHHSAAVTAIAINKQGRNLASGSVDHSVKLYAYPGGQFQSTVTRFTLPIRSLAFSATGGILAAAGDDDGIKLISTVDSSIIRVLKGHDAPVVSLAFDPKNEYLASAGSDGTLIFWLLSSGRKLHNLKHIVPAIDINSANRNRIEWHPDGHVLAVPGCKNDILMLDRDTAEKIYSLKGGHSAAVGFLTWSPNGKYLATAGEDRQVMLWDVENRLDLDRYKLESQICSLSWKPTGNALAMIDIDGKFVVWEAAIPSHMASPTVSPPTDPAMDNDEHLKFSDDEEMSDPDNGTIPTVSEDTKSKDNLGTGLSDEDSDEETFRRPKKLRKKSPEAVHSEGGHGKILTKSASENGLHEDESQWRKEKSKIIQSSMQAPCQPGSTQPVSGKRWFLAYNLLGSITSCENDGLCHVEVEFHDISRGMRVPALTDYFGFTMAALNEKGHILASPCAGKDQLSMVMYRPFNSWANNSEWSMRLPPDEEAKAVAIGDGWVAAATSLHYLRIFSEGGLQKFLLSLTGPVVSMAGYQQQLAVVTHSSNPLHSGDQVMDFAIFDVNERARKITGRLPLSPGALLSWLGFSEAGILSSYDSKGVLRMYSTEYDGCWVPVFSAGKEKKGSSENFWMVGLNSKQVFCVMCKSPDTQPQVAPKPVLSVFTMSLPLVHSDLGADDLENEFLRGILLLSEERARADAAAARGVLDDQEDENILKIETELDRYLLRLIAAACKGDKLVRAMELAILLSLNKSLEGAIKLANAVRLPALAERLSLLLEERIRGRKSEMQLSSHYQLGDYHSPSPHIAVADAMRKEAETNLSPSLCSRVTAAKPLSSHSFEDHPVSHAPKSKGISITPQELPKTLKGSQSIEDLPVSDAPKSKGVSATPKELPKSMKGSNISTSQTVVNVVKDKEDNVREPASDPPVGKLTPLHGKPKNPFARKPLQNQDNSNNSIMDSLKKMCSEVPLKKDSTDNVQKLVKTAKTNRK</sequence>
<name>A0ACC2C8F9_DIPCM</name>
<dbReference type="EMBL" id="CM055102">
    <property type="protein sequence ID" value="KAJ7538316.1"/>
    <property type="molecule type" value="Genomic_DNA"/>
</dbReference>
<proteinExistence type="predicted"/>
<organism evidence="1 2">
    <name type="scientific">Diphasiastrum complanatum</name>
    <name type="common">Issler's clubmoss</name>
    <name type="synonym">Lycopodium complanatum</name>
    <dbReference type="NCBI Taxonomy" id="34168"/>
    <lineage>
        <taxon>Eukaryota</taxon>
        <taxon>Viridiplantae</taxon>
        <taxon>Streptophyta</taxon>
        <taxon>Embryophyta</taxon>
        <taxon>Tracheophyta</taxon>
        <taxon>Lycopodiopsida</taxon>
        <taxon>Lycopodiales</taxon>
        <taxon>Lycopodiaceae</taxon>
        <taxon>Lycopodioideae</taxon>
        <taxon>Diphasiastrum</taxon>
    </lineage>
</organism>
<comment type="caution">
    <text evidence="1">The sequence shown here is derived from an EMBL/GenBank/DDBJ whole genome shotgun (WGS) entry which is preliminary data.</text>
</comment>
<accession>A0ACC2C8F9</accession>
<dbReference type="Proteomes" id="UP001162992">
    <property type="component" value="Chromosome 11"/>
</dbReference>
<reference evidence="2" key="1">
    <citation type="journal article" date="2024" name="Proc. Natl. Acad. Sci. U.S.A.">
        <title>Extraordinary preservation of gene collinearity over three hundred million years revealed in homosporous lycophytes.</title>
        <authorList>
            <person name="Li C."/>
            <person name="Wickell D."/>
            <person name="Kuo L.Y."/>
            <person name="Chen X."/>
            <person name="Nie B."/>
            <person name="Liao X."/>
            <person name="Peng D."/>
            <person name="Ji J."/>
            <person name="Jenkins J."/>
            <person name="Williams M."/>
            <person name="Shu S."/>
            <person name="Plott C."/>
            <person name="Barry K."/>
            <person name="Rajasekar S."/>
            <person name="Grimwood J."/>
            <person name="Han X."/>
            <person name="Sun S."/>
            <person name="Hou Z."/>
            <person name="He W."/>
            <person name="Dai G."/>
            <person name="Sun C."/>
            <person name="Schmutz J."/>
            <person name="Leebens-Mack J.H."/>
            <person name="Li F.W."/>
            <person name="Wang L."/>
        </authorList>
    </citation>
    <scope>NUCLEOTIDE SEQUENCE [LARGE SCALE GENOMIC DNA]</scope>
    <source>
        <strain evidence="2">cv. PW_Plant_1</strain>
    </source>
</reference>
<evidence type="ECO:0000313" key="1">
    <source>
        <dbReference type="EMBL" id="KAJ7538316.1"/>
    </source>
</evidence>
<protein>
    <submittedName>
        <fullName evidence="1">Uncharacterized protein</fullName>
    </submittedName>
</protein>
<evidence type="ECO:0000313" key="2">
    <source>
        <dbReference type="Proteomes" id="UP001162992"/>
    </source>
</evidence>
<keyword evidence="2" id="KW-1185">Reference proteome</keyword>